<name>A0ABT1NFA6_9FIRM</name>
<dbReference type="RefSeq" id="WP_255227457.1">
    <property type="nucleotide sequence ID" value="NZ_JAJEKE010000008.1"/>
</dbReference>
<gene>
    <name evidence="2" type="ORF">LJD61_10325</name>
</gene>
<dbReference type="InterPro" id="IPR043519">
    <property type="entry name" value="NT_sf"/>
</dbReference>
<dbReference type="SUPFAM" id="SSF81301">
    <property type="entry name" value="Nucleotidyltransferase"/>
    <property type="match status" value="1"/>
</dbReference>
<reference evidence="2 3" key="1">
    <citation type="submission" date="2021-10" db="EMBL/GenBank/DDBJ databases">
        <title>Lutispora strain m25 sp. nov., a thermophilic, non-spore-forming bacterium isolated from a lab-scale methanogenic bioreactor digesting anaerobic sludge.</title>
        <authorList>
            <person name="El Houari A."/>
            <person name="Mcdonald J."/>
        </authorList>
    </citation>
    <scope>NUCLEOTIDE SEQUENCE [LARGE SCALE GENOMIC DNA]</scope>
    <source>
        <strain evidence="3">m25</strain>
    </source>
</reference>
<dbReference type="Proteomes" id="UP001651880">
    <property type="component" value="Unassembled WGS sequence"/>
</dbReference>
<proteinExistence type="predicted"/>
<dbReference type="Gene3D" id="3.30.460.10">
    <property type="entry name" value="Beta Polymerase, domain 2"/>
    <property type="match status" value="1"/>
</dbReference>
<evidence type="ECO:0000259" key="1">
    <source>
        <dbReference type="Pfam" id="PF01909"/>
    </source>
</evidence>
<evidence type="ECO:0000313" key="3">
    <source>
        <dbReference type="Proteomes" id="UP001651880"/>
    </source>
</evidence>
<comment type="caution">
    <text evidence="2">The sequence shown here is derived from an EMBL/GenBank/DDBJ whole genome shotgun (WGS) entry which is preliminary data.</text>
</comment>
<accession>A0ABT1NFA6</accession>
<dbReference type="Pfam" id="PF01909">
    <property type="entry name" value="NTP_transf_2"/>
    <property type="match status" value="1"/>
</dbReference>
<sequence length="266" mass="31379">MYTVVERKDALEKLIEIISSMPNVEGCLLVGSGAIGFTDEWSDIDVSVVVYPEENTRAVWNELNKKILDSFSIYKYLLNEYGINNYITVILLKNFLEIDVGVISLNNLSAKREYWKVLFDKSSRVADKMKNTWENRKYPVLSTEIEQSLNSFWYNFKNAAFAIKRNKSYRAVKELEEIRNEIIRLKAIQEDKISKHYRDVDEMESWFIKRLENTFFGEIDIASLTNCFVSLLDLYFEVVKDMYRNCEVNEYEAQLRDFLYELGIMN</sequence>
<keyword evidence="3" id="KW-1185">Reference proteome</keyword>
<dbReference type="EMBL" id="JAJEKE010000008">
    <property type="protein sequence ID" value="MCQ1529937.1"/>
    <property type="molecule type" value="Genomic_DNA"/>
</dbReference>
<dbReference type="InterPro" id="IPR002934">
    <property type="entry name" value="Polymerase_NTP_transf_dom"/>
</dbReference>
<feature type="domain" description="Polymerase nucleotidyl transferase" evidence="1">
    <location>
        <begin position="11"/>
        <end position="64"/>
    </location>
</feature>
<organism evidence="2 3">
    <name type="scientific">Lutispora saccharofermentans</name>
    <dbReference type="NCBI Taxonomy" id="3024236"/>
    <lineage>
        <taxon>Bacteria</taxon>
        <taxon>Bacillati</taxon>
        <taxon>Bacillota</taxon>
        <taxon>Clostridia</taxon>
        <taxon>Lutisporales</taxon>
        <taxon>Lutisporaceae</taxon>
        <taxon>Lutispora</taxon>
    </lineage>
</organism>
<protein>
    <submittedName>
        <fullName evidence="2">Nucleotidyltransferase domain-containing protein</fullName>
    </submittedName>
</protein>
<evidence type="ECO:0000313" key="2">
    <source>
        <dbReference type="EMBL" id="MCQ1529937.1"/>
    </source>
</evidence>